<dbReference type="InterPro" id="IPR052512">
    <property type="entry name" value="4CMD/NDH-1_regulator"/>
</dbReference>
<dbReference type="InterPro" id="IPR003779">
    <property type="entry name" value="CMD-like"/>
</dbReference>
<organism evidence="3">
    <name type="scientific">Candidatus Enterococcus mansonii</name>
    <dbReference type="NCBI Taxonomy" id="1834181"/>
    <lineage>
        <taxon>Bacteria</taxon>
        <taxon>Bacillati</taxon>
        <taxon>Bacillota</taxon>
        <taxon>Bacilli</taxon>
        <taxon>Lactobacillales</taxon>
        <taxon>Enterococcaceae</taxon>
        <taxon>Enterococcus</taxon>
    </lineage>
</organism>
<reference evidence="2 4" key="2">
    <citation type="submission" date="2018-07" db="EMBL/GenBank/DDBJ databases">
        <title>The Genome Sequence of Enterococcus sp. DIV0659b.</title>
        <authorList>
            <consortium name="The Broad Institute Genomics Platform"/>
            <consortium name="The Broad Institute Genomic Center for Infectious Diseases"/>
            <person name="Earl A."/>
            <person name="Manson A."/>
            <person name="Schwartman J."/>
            <person name="Gilmore M."/>
            <person name="Abouelleil A."/>
            <person name="Cao P."/>
            <person name="Chapman S."/>
            <person name="Cusick C."/>
            <person name="Shea T."/>
            <person name="Young S."/>
            <person name="Neafsey D."/>
            <person name="Nusbaum C."/>
            <person name="Birren B."/>
        </authorList>
    </citation>
    <scope>NUCLEOTIDE SEQUENCE [LARGE SCALE GENOMIC DNA]</scope>
    <source>
        <strain evidence="2 4">4G2_DIV0659</strain>
    </source>
</reference>
<dbReference type="AlphaFoldDB" id="A0A242CK28"/>
<dbReference type="Proteomes" id="UP000195139">
    <property type="component" value="Unassembled WGS sequence"/>
</dbReference>
<dbReference type="Gene3D" id="1.20.1290.10">
    <property type="entry name" value="AhpD-like"/>
    <property type="match status" value="1"/>
</dbReference>
<keyword evidence="4" id="KW-1185">Reference proteome</keyword>
<dbReference type="STRING" id="1834181.A5880_001291"/>
<dbReference type="InterPro" id="IPR029032">
    <property type="entry name" value="AhpD-like"/>
</dbReference>
<dbReference type="PANTHER" id="PTHR33570:SF2">
    <property type="entry name" value="CARBOXYMUCONOLACTONE DECARBOXYLASE-LIKE DOMAIN-CONTAINING PROTEIN"/>
    <property type="match status" value="1"/>
</dbReference>
<accession>A0A242CK28</accession>
<proteinExistence type="predicted"/>
<evidence type="ECO:0000313" key="2">
    <source>
        <dbReference type="EMBL" id="MEI5992675.1"/>
    </source>
</evidence>
<reference evidence="3" key="1">
    <citation type="submission" date="2017-05" db="EMBL/GenBank/DDBJ databases">
        <title>The Genome Sequence of Enterococcus sp. 4G2_DIV0659.</title>
        <authorList>
            <consortium name="The Broad Institute Genomics Platform"/>
            <consortium name="The Broad Institute Genomic Center for Infectious Diseases"/>
            <person name="Earl A."/>
            <person name="Manson A."/>
            <person name="Schwartman J."/>
            <person name="Gilmore M."/>
            <person name="Abouelleil A."/>
            <person name="Cao P."/>
            <person name="Chapman S."/>
            <person name="Cusick C."/>
            <person name="Shea T."/>
            <person name="Young S."/>
            <person name="Neafsey D."/>
            <person name="Nusbaum C."/>
            <person name="Birren B."/>
        </authorList>
    </citation>
    <scope>NUCLEOTIDE SEQUENCE [LARGE SCALE GENOMIC DNA]</scope>
    <source>
        <strain evidence="3">4G2_DIV0659</strain>
    </source>
</reference>
<dbReference type="RefSeq" id="WP_086330217.1">
    <property type="nucleotide sequence ID" value="NZ_NGLE02000001.1"/>
</dbReference>
<evidence type="ECO:0000259" key="1">
    <source>
        <dbReference type="Pfam" id="PF02627"/>
    </source>
</evidence>
<dbReference type="EMBL" id="NGLE01000001">
    <property type="protein sequence ID" value="OTO10607.1"/>
    <property type="molecule type" value="Genomic_DNA"/>
</dbReference>
<evidence type="ECO:0000313" key="4">
    <source>
        <dbReference type="Proteomes" id="UP000195139"/>
    </source>
</evidence>
<dbReference type="SUPFAM" id="SSF69118">
    <property type="entry name" value="AhpD-like"/>
    <property type="match status" value="1"/>
</dbReference>
<dbReference type="EMBL" id="NGLE02000001">
    <property type="protein sequence ID" value="MEI5992675.1"/>
    <property type="molecule type" value="Genomic_DNA"/>
</dbReference>
<gene>
    <name evidence="2" type="ORF">A5880_000197</name>
    <name evidence="3" type="ORF">A5880_001291</name>
</gene>
<dbReference type="Pfam" id="PF02627">
    <property type="entry name" value="CMD"/>
    <property type="match status" value="1"/>
</dbReference>
<comment type="caution">
    <text evidence="3">The sequence shown here is derived from an EMBL/GenBank/DDBJ whole genome shotgun (WGS) entry which is preliminary data.</text>
</comment>
<name>A0A242CK28_9ENTE</name>
<evidence type="ECO:0000313" key="3">
    <source>
        <dbReference type="EMBL" id="OTO10607.1"/>
    </source>
</evidence>
<feature type="domain" description="Carboxymuconolactone decarboxylase-like" evidence="1">
    <location>
        <begin position="33"/>
        <end position="115"/>
    </location>
</feature>
<sequence length="128" mass="14336">MEDRYSQGFNKMESQLGESGKSILASFPEKFEDIGKYILEFVFADLGGRNILEDKYREMITIVSLISQGDTANQLKLHISCALDAGLTENEVAETIIQCVPHVGFPKVLNAISIASFVFEQRNEDENE</sequence>
<dbReference type="OrthoDB" id="9802489at2"/>
<dbReference type="GO" id="GO:0051920">
    <property type="term" value="F:peroxiredoxin activity"/>
    <property type="evidence" value="ECO:0007669"/>
    <property type="project" value="InterPro"/>
</dbReference>
<protein>
    <recommendedName>
        <fullName evidence="1">Carboxymuconolactone decarboxylase-like domain-containing protein</fullName>
    </recommendedName>
</protein>
<dbReference type="PANTHER" id="PTHR33570">
    <property type="entry name" value="4-CARBOXYMUCONOLACTONE DECARBOXYLASE FAMILY PROTEIN"/>
    <property type="match status" value="1"/>
</dbReference>